<evidence type="ECO:0000313" key="2">
    <source>
        <dbReference type="Proteomes" id="UP001432075"/>
    </source>
</evidence>
<dbReference type="Proteomes" id="UP001432075">
    <property type="component" value="Plasmid unnamed1"/>
</dbReference>
<accession>A0ABZ1RXF6</accession>
<evidence type="ECO:0000313" key="1">
    <source>
        <dbReference type="EMBL" id="WUO51532.1"/>
    </source>
</evidence>
<evidence type="ECO:0008006" key="3">
    <source>
        <dbReference type="Google" id="ProtNLM"/>
    </source>
</evidence>
<keyword evidence="1" id="KW-0614">Plasmid</keyword>
<reference evidence="1" key="1">
    <citation type="submission" date="2022-10" db="EMBL/GenBank/DDBJ databases">
        <title>The complete genomes of actinobacterial strains from the NBC collection.</title>
        <authorList>
            <person name="Joergensen T.S."/>
            <person name="Alvarez Arevalo M."/>
            <person name="Sterndorff E.B."/>
            <person name="Faurdal D."/>
            <person name="Vuksanovic O."/>
            <person name="Mourched A.-S."/>
            <person name="Charusanti P."/>
            <person name="Shaw S."/>
            <person name="Blin K."/>
            <person name="Weber T."/>
        </authorList>
    </citation>
    <scope>NUCLEOTIDE SEQUENCE</scope>
    <source>
        <strain evidence="1">NBC_00283</strain>
        <plasmid evidence="1">unnamed1</plasmid>
    </source>
</reference>
<protein>
    <recommendedName>
        <fullName evidence="3">DUF4394 domain-containing protein</fullName>
    </recommendedName>
</protein>
<keyword evidence="2" id="KW-1185">Reference proteome</keyword>
<gene>
    <name evidence="1" type="ORF">OHU17_37450</name>
</gene>
<organism evidence="1 2">
    <name type="scientific">Streptomyces goshikiensis</name>
    <dbReference type="NCBI Taxonomy" id="1942"/>
    <lineage>
        <taxon>Bacteria</taxon>
        <taxon>Bacillati</taxon>
        <taxon>Actinomycetota</taxon>
        <taxon>Actinomycetes</taxon>
        <taxon>Kitasatosporales</taxon>
        <taxon>Streptomycetaceae</taxon>
        <taxon>Streptomyces</taxon>
    </lineage>
</organism>
<dbReference type="EMBL" id="CP108058">
    <property type="protein sequence ID" value="WUO51532.1"/>
    <property type="molecule type" value="Genomic_DNA"/>
</dbReference>
<dbReference type="RefSeq" id="WP_328777785.1">
    <property type="nucleotide sequence ID" value="NZ_CP108058.1"/>
</dbReference>
<name>A0ABZ1RXF6_9ACTN</name>
<proteinExistence type="predicted"/>
<geneLocation type="plasmid" evidence="1 2">
    <name>unnamed1</name>
</geneLocation>
<sequence length="222" mass="22446">MVRDDGDIAFSPNGSTLYGVDFPGAAGSTTLYTINPVTGAETASTPITGPLAAVTPTPAVNGLTARADETLIAGSFSTSQIFLIDPATGGSTLFPVSFPAGIVSAGDFITLDDGDILAFGAPDTTSPSPVFRIRPDNTIIQIGTVPQTFGAAKSAGQVYAFTSNGDINQLNSLPTTASTAPLPVTTTRATGRTFYGASSAQDSGSCVVPAYTPAKSASIQDR</sequence>
<dbReference type="SUPFAM" id="SSF63829">
    <property type="entry name" value="Calcium-dependent phosphotriesterase"/>
    <property type="match status" value="1"/>
</dbReference>